<dbReference type="OrthoDB" id="693840at2759"/>
<reference evidence="3" key="1">
    <citation type="journal article" date="2022" name="Cell">
        <title>Repeat-based holocentromeres influence genome architecture and karyotype evolution.</title>
        <authorList>
            <person name="Hofstatter P.G."/>
            <person name="Thangavel G."/>
            <person name="Lux T."/>
            <person name="Neumann P."/>
            <person name="Vondrak T."/>
            <person name="Novak P."/>
            <person name="Zhang M."/>
            <person name="Costa L."/>
            <person name="Castellani M."/>
            <person name="Scott A."/>
            <person name="Toegelov H."/>
            <person name="Fuchs J."/>
            <person name="Mata-Sucre Y."/>
            <person name="Dias Y."/>
            <person name="Vanzela A.L.L."/>
            <person name="Huettel B."/>
            <person name="Almeida C.C.S."/>
            <person name="Simkova H."/>
            <person name="Souza G."/>
            <person name="Pedrosa-Harand A."/>
            <person name="Macas J."/>
            <person name="Mayer K.F.X."/>
            <person name="Houben A."/>
            <person name="Marques A."/>
        </authorList>
    </citation>
    <scope>NUCLEOTIDE SEQUENCE</scope>
    <source>
        <strain evidence="3">RhyBre1mFocal</strain>
    </source>
</reference>
<dbReference type="InterPro" id="IPR055411">
    <property type="entry name" value="LRR_FXL15/At3g58940/PEG3-like"/>
</dbReference>
<dbReference type="CDD" id="cd22160">
    <property type="entry name" value="F-box_AtFBL13-like"/>
    <property type="match status" value="1"/>
</dbReference>
<accession>A0A9Q0HZ44</accession>
<protein>
    <recommendedName>
        <fullName evidence="5">F-box domain-containing protein</fullName>
    </recommendedName>
</protein>
<feature type="domain" description="F-box" evidence="1">
    <location>
        <begin position="84"/>
        <end position="121"/>
    </location>
</feature>
<dbReference type="AlphaFoldDB" id="A0A9Q0HZ44"/>
<evidence type="ECO:0008006" key="5">
    <source>
        <dbReference type="Google" id="ProtNLM"/>
    </source>
</evidence>
<comment type="caution">
    <text evidence="3">The sequence shown here is derived from an EMBL/GenBank/DDBJ whole genome shotgun (WGS) entry which is preliminary data.</text>
</comment>
<dbReference type="Pfam" id="PF00646">
    <property type="entry name" value="F-box"/>
    <property type="match status" value="1"/>
</dbReference>
<gene>
    <name evidence="3" type="ORF">LUZ63_003590</name>
</gene>
<dbReference type="InterPro" id="IPR053781">
    <property type="entry name" value="F-box_AtFBL13-like"/>
</dbReference>
<evidence type="ECO:0000313" key="3">
    <source>
        <dbReference type="EMBL" id="KAJ1703811.1"/>
    </source>
</evidence>
<dbReference type="PANTHER" id="PTHR31639:SF285">
    <property type="entry name" value="OS01G0730200 PROTEIN"/>
    <property type="match status" value="1"/>
</dbReference>
<dbReference type="EMBL" id="JAMQYH010000001">
    <property type="protein sequence ID" value="KAJ1703811.1"/>
    <property type="molecule type" value="Genomic_DNA"/>
</dbReference>
<dbReference type="SUPFAM" id="SSF52058">
    <property type="entry name" value="L domain-like"/>
    <property type="match status" value="1"/>
</dbReference>
<dbReference type="SUPFAM" id="SSF81383">
    <property type="entry name" value="F-box domain"/>
    <property type="match status" value="1"/>
</dbReference>
<evidence type="ECO:0000259" key="2">
    <source>
        <dbReference type="Pfam" id="PF24758"/>
    </source>
</evidence>
<name>A0A9Q0HZ44_9POAL</name>
<evidence type="ECO:0000259" key="1">
    <source>
        <dbReference type="Pfam" id="PF00646"/>
    </source>
</evidence>
<dbReference type="PANTHER" id="PTHR31639">
    <property type="entry name" value="F-BOX PROTEIN-LIKE"/>
    <property type="match status" value="1"/>
</dbReference>
<organism evidence="3 4">
    <name type="scientific">Rhynchospora breviuscula</name>
    <dbReference type="NCBI Taxonomy" id="2022672"/>
    <lineage>
        <taxon>Eukaryota</taxon>
        <taxon>Viridiplantae</taxon>
        <taxon>Streptophyta</taxon>
        <taxon>Embryophyta</taxon>
        <taxon>Tracheophyta</taxon>
        <taxon>Spermatophyta</taxon>
        <taxon>Magnoliopsida</taxon>
        <taxon>Liliopsida</taxon>
        <taxon>Poales</taxon>
        <taxon>Cyperaceae</taxon>
        <taxon>Cyperoideae</taxon>
        <taxon>Rhynchosporeae</taxon>
        <taxon>Rhynchospora</taxon>
    </lineage>
</organism>
<proteinExistence type="predicted"/>
<dbReference type="Proteomes" id="UP001151287">
    <property type="component" value="Unassembled WGS sequence"/>
</dbReference>
<feature type="domain" description="F-box/LRR-repeat protein 15/At3g58940/PEG3-like LRR" evidence="2">
    <location>
        <begin position="178"/>
        <end position="303"/>
    </location>
</feature>
<dbReference type="InterPro" id="IPR001810">
    <property type="entry name" value="F-box_dom"/>
</dbReference>
<sequence length="505" mass="57165">MFPFQVSNFCKGKMNTSLVILTIVPAVSFLLCKHMLVAFSSYFKINKNNLSTASSLSREEDISDDTTCNIPECIKLKTSGVDNICELSDCIKHKILVYLPIKEAARTSILSKSWQHTWSTIPNLVVDCNICSNSPQNNDNVEESRIENLVGRLFSCHKGSLYKFKLSGTKHITLLPISWMKTLSKKQISELILEPNIDKFLYMLGDGFSRCLNLKVLVLSRCFVFLPSNRCDGFRLLHTIDLRDCVIHEMSITGLLPLCPILEKLTVKPSCFDQSIHIDAPKLRELIIYGDFKRVSLVTPNLCIANFVTPQSIMKATPRTVGLRGDLIKLPGYIYGTPFEIQENDVLSSSTFSYLFRNYPPTLNHLLNIGLVMILAPEEHCIVHEVFRELSRLEKLILYLEPVDPSSFSNVNKVQDGIFPCLIEATIIPFSSSKTVFEFAEMILSNAPLLDRLTIKCEMEDFDVFKLKDIRKLSTKAEIVFSKPCFCVDGKYQCCCCPECEVVAW</sequence>
<dbReference type="Pfam" id="PF24758">
    <property type="entry name" value="LRR_At5g56370"/>
    <property type="match status" value="1"/>
</dbReference>
<evidence type="ECO:0000313" key="4">
    <source>
        <dbReference type="Proteomes" id="UP001151287"/>
    </source>
</evidence>
<keyword evidence="4" id="KW-1185">Reference proteome</keyword>
<dbReference type="InterPro" id="IPR036047">
    <property type="entry name" value="F-box-like_dom_sf"/>
</dbReference>